<evidence type="ECO:0000313" key="8">
    <source>
        <dbReference type="EMBL" id="KAA2219895.1"/>
    </source>
</evidence>
<dbReference type="Proteomes" id="UP000323188">
    <property type="component" value="Unassembled WGS sequence"/>
</dbReference>
<evidence type="ECO:0000256" key="4">
    <source>
        <dbReference type="ARBA" id="ARBA00023136"/>
    </source>
</evidence>
<dbReference type="InterPro" id="IPR033985">
    <property type="entry name" value="SusD-like_N"/>
</dbReference>
<feature type="domain" description="SusD-like N-terminal" evidence="7">
    <location>
        <begin position="43"/>
        <end position="221"/>
    </location>
</feature>
<dbReference type="InterPro" id="IPR012944">
    <property type="entry name" value="SusD_RagB_dom"/>
</dbReference>
<gene>
    <name evidence="8" type="ORF">F0361_09995</name>
</gene>
<keyword evidence="4" id="KW-0472">Membrane</keyword>
<reference evidence="8 9" key="1">
    <citation type="submission" date="2019-09" db="EMBL/GenBank/DDBJ databases">
        <authorList>
            <person name="Khan S.A."/>
            <person name="Jeon C.O."/>
            <person name="Chun B.H."/>
            <person name="Jeong S.E."/>
        </authorList>
    </citation>
    <scope>NUCLEOTIDE SEQUENCE [LARGE SCALE GENOMIC DNA]</scope>
    <source>
        <strain evidence="8 9">KCTC 42508</strain>
    </source>
</reference>
<dbReference type="AlphaFoldDB" id="A0A5B2U1F8"/>
<sequence>MKSIQIIILVFITVALFVRCESTIEPEIFSETAPENLFESLQGVEAILNGAYANFAEVGGNDAAQQLSVEEIMTDGGFTTEGAIANWATNFQDFVLDGVGSRLYPVFWNQPYQAIRNSNILLENLEAANIDDASKILITAEARFIRAASYYKLYMRFGPTPLRTSTTQELEIPRASEEEILNFIETELSQAMLNLPNPGTEKQWGRAHKGAAMGVLTKFYLNTKQWEKCATMAQNVISMGYYELFPEYFELFQVKSERNRELLWVRTAKADLGREANISFMNFAWPQSFARDPNTGLEFCDGCRNFATMLRIRDDFWLSFDSNDKRTSLILKEYINTSGELINLLPPNDNVRPFKYWPADDFAGPAYGNDIPDIRYADILLSRAEALNELDGPNQESIDLINQVRNRAGLPNLVLSDFGSKDELNDHILKERGWEFWWEGKRRHDLIRHDKFISQAIARGIPAQDHMVRYPIPQFALDANPLLKQNEGY</sequence>
<dbReference type="RefSeq" id="WP_138257244.1">
    <property type="nucleotide sequence ID" value="NZ_VUOE01000001.1"/>
</dbReference>
<evidence type="ECO:0000259" key="6">
    <source>
        <dbReference type="Pfam" id="PF07980"/>
    </source>
</evidence>
<dbReference type="Gene3D" id="1.25.40.390">
    <property type="match status" value="1"/>
</dbReference>
<evidence type="ECO:0000256" key="2">
    <source>
        <dbReference type="ARBA" id="ARBA00006275"/>
    </source>
</evidence>
<keyword evidence="3" id="KW-0732">Signal</keyword>
<protein>
    <submittedName>
        <fullName evidence="8">RagB/SusD family nutrient uptake outer membrane protein</fullName>
    </submittedName>
</protein>
<dbReference type="EMBL" id="VUOE01000001">
    <property type="protein sequence ID" value="KAA2219895.1"/>
    <property type="molecule type" value="Genomic_DNA"/>
</dbReference>
<dbReference type="Pfam" id="PF14322">
    <property type="entry name" value="SusD-like_3"/>
    <property type="match status" value="1"/>
</dbReference>
<comment type="subcellular location">
    <subcellularLocation>
        <location evidence="1">Cell outer membrane</location>
    </subcellularLocation>
</comment>
<dbReference type="GO" id="GO:0009279">
    <property type="term" value="C:cell outer membrane"/>
    <property type="evidence" value="ECO:0007669"/>
    <property type="project" value="UniProtKB-SubCell"/>
</dbReference>
<organism evidence="8 9">
    <name type="scientific">Maribacter flavus</name>
    <dbReference type="NCBI Taxonomy" id="1658664"/>
    <lineage>
        <taxon>Bacteria</taxon>
        <taxon>Pseudomonadati</taxon>
        <taxon>Bacteroidota</taxon>
        <taxon>Flavobacteriia</taxon>
        <taxon>Flavobacteriales</taxon>
        <taxon>Flavobacteriaceae</taxon>
        <taxon>Maribacter</taxon>
    </lineage>
</organism>
<comment type="caution">
    <text evidence="8">The sequence shown here is derived from an EMBL/GenBank/DDBJ whole genome shotgun (WGS) entry which is preliminary data.</text>
</comment>
<evidence type="ECO:0000313" key="9">
    <source>
        <dbReference type="Proteomes" id="UP000323188"/>
    </source>
</evidence>
<dbReference type="InterPro" id="IPR011990">
    <property type="entry name" value="TPR-like_helical_dom_sf"/>
</dbReference>
<accession>A0A5B2U1F8</accession>
<keyword evidence="5" id="KW-0998">Cell outer membrane</keyword>
<proteinExistence type="inferred from homology"/>
<evidence type="ECO:0000256" key="1">
    <source>
        <dbReference type="ARBA" id="ARBA00004442"/>
    </source>
</evidence>
<evidence type="ECO:0000256" key="5">
    <source>
        <dbReference type="ARBA" id="ARBA00023237"/>
    </source>
</evidence>
<evidence type="ECO:0000256" key="3">
    <source>
        <dbReference type="ARBA" id="ARBA00022729"/>
    </source>
</evidence>
<evidence type="ECO:0000259" key="7">
    <source>
        <dbReference type="Pfam" id="PF14322"/>
    </source>
</evidence>
<dbReference type="SUPFAM" id="SSF48452">
    <property type="entry name" value="TPR-like"/>
    <property type="match status" value="1"/>
</dbReference>
<comment type="similarity">
    <text evidence="2">Belongs to the SusD family.</text>
</comment>
<dbReference type="Pfam" id="PF07980">
    <property type="entry name" value="SusD_RagB"/>
    <property type="match status" value="1"/>
</dbReference>
<dbReference type="CDD" id="cd08977">
    <property type="entry name" value="SusD"/>
    <property type="match status" value="1"/>
</dbReference>
<name>A0A5B2U1F8_9FLAO</name>
<feature type="domain" description="RagB/SusD" evidence="6">
    <location>
        <begin position="369"/>
        <end position="489"/>
    </location>
</feature>